<dbReference type="GO" id="GO:0016787">
    <property type="term" value="F:hydrolase activity"/>
    <property type="evidence" value="ECO:0007669"/>
    <property type="project" value="UniProtKB-KW"/>
</dbReference>
<evidence type="ECO:0000256" key="1">
    <source>
        <dbReference type="ARBA" id="ARBA00022722"/>
    </source>
</evidence>
<keyword evidence="8" id="KW-0808">Transferase</keyword>
<dbReference type="GO" id="GO:0004519">
    <property type="term" value="F:endonuclease activity"/>
    <property type="evidence" value="ECO:0007669"/>
    <property type="project" value="UniProtKB-KW"/>
</dbReference>
<dbReference type="GO" id="GO:0003964">
    <property type="term" value="F:RNA-directed DNA polymerase activity"/>
    <property type="evidence" value="ECO:0007669"/>
    <property type="project" value="UniProtKB-KW"/>
</dbReference>
<dbReference type="SUPFAM" id="SSF53098">
    <property type="entry name" value="Ribonuclease H-like"/>
    <property type="match status" value="1"/>
</dbReference>
<evidence type="ECO:0000256" key="7">
    <source>
        <dbReference type="ARBA" id="ARBA00022918"/>
    </source>
</evidence>
<reference evidence="11" key="1">
    <citation type="journal article" date="2019" name="Sci. Rep.">
        <title>Draft genome of Tanacetum cinerariifolium, the natural source of mosquito coil.</title>
        <authorList>
            <person name="Yamashiro T."/>
            <person name="Shiraishi A."/>
            <person name="Satake H."/>
            <person name="Nakayama K."/>
        </authorList>
    </citation>
    <scope>NUCLEOTIDE SEQUENCE</scope>
</reference>
<proteinExistence type="predicted"/>
<dbReference type="PROSITE" id="PS50994">
    <property type="entry name" value="INTEGRASE"/>
    <property type="match status" value="1"/>
</dbReference>
<keyword evidence="3" id="KW-0255">Endonuclease</keyword>
<dbReference type="GO" id="GO:0046872">
    <property type="term" value="F:metal ion binding"/>
    <property type="evidence" value="ECO:0007669"/>
    <property type="project" value="UniProtKB-KW"/>
</dbReference>
<gene>
    <name evidence="11" type="ORF">Tci_582932</name>
</gene>
<keyword evidence="5" id="KW-0460">Magnesium</keyword>
<evidence type="ECO:0000256" key="9">
    <source>
        <dbReference type="ARBA" id="ARBA00023172"/>
    </source>
</evidence>
<evidence type="ECO:0000256" key="6">
    <source>
        <dbReference type="ARBA" id="ARBA00022908"/>
    </source>
</evidence>
<keyword evidence="8" id="KW-0239">DNA-directed DNA polymerase</keyword>
<keyword evidence="9" id="KW-0233">DNA recombination</keyword>
<dbReference type="PANTHER" id="PTHR42648">
    <property type="entry name" value="TRANSPOSASE, PUTATIVE-RELATED"/>
    <property type="match status" value="1"/>
</dbReference>
<dbReference type="GO" id="GO:0003887">
    <property type="term" value="F:DNA-directed DNA polymerase activity"/>
    <property type="evidence" value="ECO:0007669"/>
    <property type="project" value="UniProtKB-KW"/>
</dbReference>
<keyword evidence="8" id="KW-0548">Nucleotidyltransferase</keyword>
<comment type="caution">
    <text evidence="11">The sequence shown here is derived from an EMBL/GenBank/DDBJ whole genome shotgun (WGS) entry which is preliminary data.</text>
</comment>
<dbReference type="InterPro" id="IPR012337">
    <property type="entry name" value="RNaseH-like_sf"/>
</dbReference>
<keyword evidence="7" id="KW-0695">RNA-directed DNA polymerase</keyword>
<feature type="domain" description="Integrase catalytic" evidence="10">
    <location>
        <begin position="1"/>
        <end position="77"/>
    </location>
</feature>
<keyword evidence="6" id="KW-0229">DNA integration</keyword>
<evidence type="ECO:0000256" key="8">
    <source>
        <dbReference type="ARBA" id="ARBA00022932"/>
    </source>
</evidence>
<dbReference type="GO" id="GO:0015074">
    <property type="term" value="P:DNA integration"/>
    <property type="evidence" value="ECO:0007669"/>
    <property type="project" value="UniProtKB-KW"/>
</dbReference>
<keyword evidence="4" id="KW-0378">Hydrolase</keyword>
<dbReference type="GO" id="GO:0003676">
    <property type="term" value="F:nucleic acid binding"/>
    <property type="evidence" value="ECO:0007669"/>
    <property type="project" value="InterPro"/>
</dbReference>
<name>A0A699J597_TANCI</name>
<evidence type="ECO:0000259" key="10">
    <source>
        <dbReference type="PROSITE" id="PS50994"/>
    </source>
</evidence>
<dbReference type="InterPro" id="IPR039537">
    <property type="entry name" value="Retrotran_Ty1/copia-like"/>
</dbReference>
<evidence type="ECO:0000256" key="3">
    <source>
        <dbReference type="ARBA" id="ARBA00022759"/>
    </source>
</evidence>
<dbReference type="AlphaFoldDB" id="A0A699J597"/>
<evidence type="ECO:0000256" key="4">
    <source>
        <dbReference type="ARBA" id="ARBA00022801"/>
    </source>
</evidence>
<dbReference type="Gene3D" id="3.30.420.10">
    <property type="entry name" value="Ribonuclease H-like superfamily/Ribonuclease H"/>
    <property type="match status" value="1"/>
</dbReference>
<accession>A0A699J597</accession>
<keyword evidence="1" id="KW-0540">Nuclease</keyword>
<dbReference type="InterPro" id="IPR036397">
    <property type="entry name" value="RNaseH_sf"/>
</dbReference>
<evidence type="ECO:0000256" key="5">
    <source>
        <dbReference type="ARBA" id="ARBA00022842"/>
    </source>
</evidence>
<dbReference type="PANTHER" id="PTHR42648:SF11">
    <property type="entry name" value="TRANSPOSON TY4-P GAG-POL POLYPROTEIN"/>
    <property type="match status" value="1"/>
</dbReference>
<dbReference type="EMBL" id="BKCJ010370349">
    <property type="protein sequence ID" value="GFA10960.1"/>
    <property type="molecule type" value="Genomic_DNA"/>
</dbReference>
<evidence type="ECO:0000256" key="2">
    <source>
        <dbReference type="ARBA" id="ARBA00022723"/>
    </source>
</evidence>
<dbReference type="InterPro" id="IPR001584">
    <property type="entry name" value="Integrase_cat-core"/>
</dbReference>
<feature type="non-terminal residue" evidence="11">
    <location>
        <position position="1"/>
    </location>
</feature>
<dbReference type="GO" id="GO:0006310">
    <property type="term" value="P:DNA recombination"/>
    <property type="evidence" value="ECO:0007669"/>
    <property type="project" value="UniProtKB-KW"/>
</dbReference>
<evidence type="ECO:0000313" key="11">
    <source>
        <dbReference type="EMBL" id="GFA10960.1"/>
    </source>
</evidence>
<protein>
    <submittedName>
        <fullName evidence="11">Retrovirus-related Pol polyprotein from transposon TNT 1-94</fullName>
    </submittedName>
</protein>
<keyword evidence="2" id="KW-0479">Metal-binding</keyword>
<sequence>AEGINHQTSVARTPEQNGVVERRNCTLVEAARTMLSAAQVPLFFWAEAIATTCFTQNRSLVIPRQEKTPYHIINDQKPLAETIITSNELDLLFSLMFDELLNGSSQVVSKSFAVTADDAPHQLDSRSFTQDIYDMGRTILVESYLEFIRRFNDEVEIDWQLWMEIANSEMTIFGIGWKDAFTNTWLGQMGVLVVPLPVLVQNRLTMKDI</sequence>
<organism evidence="11">
    <name type="scientific">Tanacetum cinerariifolium</name>
    <name type="common">Dalmatian daisy</name>
    <name type="synonym">Chrysanthemum cinerariifolium</name>
    <dbReference type="NCBI Taxonomy" id="118510"/>
    <lineage>
        <taxon>Eukaryota</taxon>
        <taxon>Viridiplantae</taxon>
        <taxon>Streptophyta</taxon>
        <taxon>Embryophyta</taxon>
        <taxon>Tracheophyta</taxon>
        <taxon>Spermatophyta</taxon>
        <taxon>Magnoliopsida</taxon>
        <taxon>eudicotyledons</taxon>
        <taxon>Gunneridae</taxon>
        <taxon>Pentapetalae</taxon>
        <taxon>asterids</taxon>
        <taxon>campanulids</taxon>
        <taxon>Asterales</taxon>
        <taxon>Asteraceae</taxon>
        <taxon>Asteroideae</taxon>
        <taxon>Anthemideae</taxon>
        <taxon>Anthemidinae</taxon>
        <taxon>Tanacetum</taxon>
    </lineage>
</organism>